<organism evidence="2">
    <name type="scientific">Musca domestica</name>
    <name type="common">House fly</name>
    <dbReference type="NCBI Taxonomy" id="7370"/>
    <lineage>
        <taxon>Eukaryota</taxon>
        <taxon>Metazoa</taxon>
        <taxon>Ecdysozoa</taxon>
        <taxon>Arthropoda</taxon>
        <taxon>Hexapoda</taxon>
        <taxon>Insecta</taxon>
        <taxon>Pterygota</taxon>
        <taxon>Neoptera</taxon>
        <taxon>Endopterygota</taxon>
        <taxon>Diptera</taxon>
        <taxon>Brachycera</taxon>
        <taxon>Muscomorpha</taxon>
        <taxon>Muscoidea</taxon>
        <taxon>Muscidae</taxon>
        <taxon>Musca</taxon>
    </lineage>
</organism>
<evidence type="ECO:0000313" key="4">
    <source>
        <dbReference type="RefSeq" id="XP_005190993.1"/>
    </source>
</evidence>
<proteinExistence type="predicted"/>
<dbReference type="GeneID" id="101887706"/>
<dbReference type="EnsemblMetazoa" id="MDOA005251-RA">
    <property type="protein sequence ID" value="MDOA005251-PA"/>
    <property type="gene ID" value="MDOA005251"/>
</dbReference>
<gene>
    <name evidence="2" type="primary">101887706</name>
    <name evidence="4" type="synonym">LOC101887706</name>
</gene>
<keyword evidence="1" id="KW-0732">Signal</keyword>
<protein>
    <submittedName>
        <fullName evidence="4">Uncharacterized protein LOC101887706</fullName>
    </submittedName>
</protein>
<accession>A0A1I8MIJ6</accession>
<evidence type="ECO:0000256" key="1">
    <source>
        <dbReference type="SAM" id="SignalP"/>
    </source>
</evidence>
<evidence type="ECO:0000313" key="2">
    <source>
        <dbReference type="EnsemblMetazoa" id="MDOA005251-PA"/>
    </source>
</evidence>
<dbReference type="VEuPathDB" id="VectorBase:MDOA005251"/>
<feature type="signal peptide" evidence="1">
    <location>
        <begin position="1"/>
        <end position="23"/>
    </location>
</feature>
<dbReference type="AlphaFoldDB" id="A0A1I8MIJ6"/>
<dbReference type="RefSeq" id="XP_005190993.1">
    <property type="nucleotide sequence ID" value="XM_005190936.3"/>
</dbReference>
<reference evidence="4" key="2">
    <citation type="submission" date="2025-04" db="UniProtKB">
        <authorList>
            <consortium name="RefSeq"/>
        </authorList>
    </citation>
    <scope>IDENTIFICATION</scope>
    <source>
        <strain evidence="4">Aabys</strain>
    </source>
</reference>
<dbReference type="KEGG" id="mde:101887706"/>
<name>A0A1I8MIJ6_MUSDO</name>
<sequence>MRSTTFIVILVLALSLYPYTAEAQNCACSERGGPVCGILRRGRREIRCTFRNLCRLVRRRCATQEPWRSTPGSCARESVECGRISGR</sequence>
<keyword evidence="3" id="KW-1185">Reference proteome</keyword>
<dbReference type="Proteomes" id="UP001652621">
    <property type="component" value="Unplaced"/>
</dbReference>
<feature type="chain" id="PRO_5044560423" evidence="1">
    <location>
        <begin position="24"/>
        <end position="87"/>
    </location>
</feature>
<dbReference type="VEuPathDB" id="VectorBase:MDOMA2_005842"/>
<dbReference type="Gene3D" id="3.30.60.30">
    <property type="match status" value="1"/>
</dbReference>
<evidence type="ECO:0000313" key="3">
    <source>
        <dbReference type="Proteomes" id="UP001652621"/>
    </source>
</evidence>
<reference evidence="2" key="1">
    <citation type="submission" date="2020-05" db="UniProtKB">
        <authorList>
            <consortium name="EnsemblMetazoa"/>
        </authorList>
    </citation>
    <scope>IDENTIFICATION</scope>
    <source>
        <strain evidence="2">Aabys</strain>
    </source>
</reference>